<accession>A0A7Y0Q364</accession>
<evidence type="ECO:0000313" key="2">
    <source>
        <dbReference type="Proteomes" id="UP000533476"/>
    </source>
</evidence>
<reference evidence="1 2" key="1">
    <citation type="submission" date="2020-04" db="EMBL/GenBank/DDBJ databases">
        <authorList>
            <person name="Zhang R."/>
            <person name="Schippers A."/>
        </authorList>
    </citation>
    <scope>NUCLEOTIDE SEQUENCE [LARGE SCALE GENOMIC DNA]</scope>
    <source>
        <strain evidence="1 2">DSM 109850</strain>
    </source>
</reference>
<evidence type="ECO:0000313" key="1">
    <source>
        <dbReference type="EMBL" id="NMP22636.1"/>
    </source>
</evidence>
<keyword evidence="2" id="KW-1185">Reference proteome</keyword>
<dbReference type="EMBL" id="JABBVZ010000027">
    <property type="protein sequence ID" value="NMP22636.1"/>
    <property type="molecule type" value="Genomic_DNA"/>
</dbReference>
<dbReference type="Gene3D" id="1.10.30.50">
    <property type="match status" value="1"/>
</dbReference>
<dbReference type="Proteomes" id="UP000533476">
    <property type="component" value="Unassembled WGS sequence"/>
</dbReference>
<sequence length="175" mass="20149">MSSVPDQPPAKVRDIPFHVGVARWRQSLLDIITPLIPLLDAQVEPWPRVFGGPYAITTRQIRSPWTAWLHQAQHGQCFWCHHPLSTKTRTVEHVLPYDGAVWPTASRVEQLLSLRLSHRACNAAYAVWRSQQDPAVLNKMDERLLHLIQQTIRAHPIFQLYGYQQHRPLALLHDG</sequence>
<dbReference type="AlphaFoldDB" id="A0A7Y0Q364"/>
<organism evidence="1 2">
    <name type="scientific">Sulfobacillus harzensis</name>
    <dbReference type="NCBI Taxonomy" id="2729629"/>
    <lineage>
        <taxon>Bacteria</taxon>
        <taxon>Bacillati</taxon>
        <taxon>Bacillota</taxon>
        <taxon>Clostridia</taxon>
        <taxon>Eubacteriales</taxon>
        <taxon>Clostridiales Family XVII. Incertae Sedis</taxon>
        <taxon>Sulfobacillus</taxon>
    </lineage>
</organism>
<protein>
    <submittedName>
        <fullName evidence="1">Uncharacterized protein</fullName>
    </submittedName>
</protein>
<name>A0A7Y0Q364_9FIRM</name>
<comment type="caution">
    <text evidence="1">The sequence shown here is derived from an EMBL/GenBank/DDBJ whole genome shotgun (WGS) entry which is preliminary data.</text>
</comment>
<proteinExistence type="predicted"/>
<gene>
    <name evidence="1" type="ORF">HIJ39_09760</name>
</gene>
<dbReference type="RefSeq" id="WP_169099128.1">
    <property type="nucleotide sequence ID" value="NZ_JABBVZ010000027.1"/>
</dbReference>